<name>A0A6G4A0F3_9BACL</name>
<sequence>MLVCIQKRLAVIFLAITLLLSWLLPTRVLAVEEPTIQWGAPLSTQLVSTTFYVDATIHSTGRYIATIEVEGHLFPLHVNKWAWWAVGIVSLAGQERGVKKLTLRVAFDSGKVVEQVRYVIYDLEPTITITSPLPSTSTSGDVLLQASCRDDGSRGCVELKVTAATSYKYKVLATAEREINQIVSLAAFRGERVTLIFEGKDNTGQVTRKERTIFVVR</sequence>
<accession>A0A6G4A0F3</accession>
<evidence type="ECO:0000313" key="1">
    <source>
        <dbReference type="EMBL" id="NEW07127.1"/>
    </source>
</evidence>
<protein>
    <submittedName>
        <fullName evidence="1">Uncharacterized protein</fullName>
    </submittedName>
</protein>
<organism evidence="1">
    <name type="scientific">Paenibacillus sp. SYP-B3998</name>
    <dbReference type="NCBI Taxonomy" id="2678564"/>
    <lineage>
        <taxon>Bacteria</taxon>
        <taxon>Bacillati</taxon>
        <taxon>Bacillota</taxon>
        <taxon>Bacilli</taxon>
        <taxon>Bacillales</taxon>
        <taxon>Paenibacillaceae</taxon>
        <taxon>Paenibacillus</taxon>
    </lineage>
</organism>
<proteinExistence type="predicted"/>
<comment type="caution">
    <text evidence="1">The sequence shown here is derived from an EMBL/GenBank/DDBJ whole genome shotgun (WGS) entry which is preliminary data.</text>
</comment>
<reference evidence="1" key="1">
    <citation type="submission" date="2020-02" db="EMBL/GenBank/DDBJ databases">
        <authorList>
            <person name="Shen X.-R."/>
            <person name="Zhang Y.-X."/>
        </authorList>
    </citation>
    <scope>NUCLEOTIDE SEQUENCE</scope>
    <source>
        <strain evidence="1">SYP-B3998</strain>
    </source>
</reference>
<gene>
    <name evidence="1" type="ORF">GK047_14055</name>
</gene>
<dbReference type="AlphaFoldDB" id="A0A6G4A0F3"/>
<dbReference type="RefSeq" id="WP_163947466.1">
    <property type="nucleotide sequence ID" value="NZ_JAAIKC010000004.1"/>
</dbReference>
<dbReference type="EMBL" id="JAAIKC010000004">
    <property type="protein sequence ID" value="NEW07127.1"/>
    <property type="molecule type" value="Genomic_DNA"/>
</dbReference>